<evidence type="ECO:0000313" key="3">
    <source>
        <dbReference type="Proteomes" id="UP000198767"/>
    </source>
</evidence>
<dbReference type="RefSeq" id="WP_090220984.1">
    <property type="nucleotide sequence ID" value="NZ_FMWG01000015.1"/>
</dbReference>
<organism evidence="2 3">
    <name type="scientific">Epibacterium ulvae</name>
    <dbReference type="NCBI Taxonomy" id="1156985"/>
    <lineage>
        <taxon>Bacteria</taxon>
        <taxon>Pseudomonadati</taxon>
        <taxon>Pseudomonadota</taxon>
        <taxon>Alphaproteobacteria</taxon>
        <taxon>Rhodobacterales</taxon>
        <taxon>Roseobacteraceae</taxon>
        <taxon>Epibacterium</taxon>
    </lineage>
</organism>
<evidence type="ECO:0000259" key="1">
    <source>
        <dbReference type="Pfam" id="PF06527"/>
    </source>
</evidence>
<evidence type="ECO:0000313" key="2">
    <source>
        <dbReference type="EMBL" id="SCZ72803.1"/>
    </source>
</evidence>
<dbReference type="STRING" id="1156985.SAMN04488118_11540"/>
<dbReference type="EMBL" id="FMWG01000015">
    <property type="protein sequence ID" value="SCZ72803.1"/>
    <property type="molecule type" value="Genomic_DNA"/>
</dbReference>
<dbReference type="OrthoDB" id="7595282at2"/>
<proteinExistence type="predicted"/>
<dbReference type="Pfam" id="PF06527">
    <property type="entry name" value="TniQ"/>
    <property type="match status" value="1"/>
</dbReference>
<keyword evidence="3" id="KW-1185">Reference proteome</keyword>
<reference evidence="2 3" key="1">
    <citation type="submission" date="2016-10" db="EMBL/GenBank/DDBJ databases">
        <authorList>
            <person name="de Groot N.N."/>
        </authorList>
    </citation>
    <scope>NUCLEOTIDE SEQUENCE [LARGE SCALE GENOMIC DNA]</scope>
    <source>
        <strain evidence="2 3">U95</strain>
    </source>
</reference>
<feature type="domain" description="TniQ" evidence="1">
    <location>
        <begin position="10"/>
        <end position="140"/>
    </location>
</feature>
<sequence length="598" mass="67074">MMFAMAQALPLSVEFKQGETAASLASRLTRKNGAPRVITFSSDVGLTYLGITNGEPDDVVRLASLAGCSAVDLRHGTPQLTSPGWLQLGAETIKFTAFNRTALKACPECLREATKSTDAAHFGVWQLTSVRTCKRHGCYLVPMPKARSNKDTFDFMHLCDQYDPILSEPANESDLKLENYLRDRIENGPGSSWLDKLPFHVAAQTCEGFGLLLTQGASFKRDDATPAQWARAGSAGFDVLRKGPDAVRRKLKEIQEAHPVDNTLYRTRYRVFFEWLRHRDDDPAFDVIRDLVRDFIFKNFPIAEGAIVLGRPCPEQYVHSLSTARSRYGVSGWQLARRLEAMGLATRNTSGRGFVLKRYVSTEVINDIVTDSDALLNAGETASKLGIERFMLTKLTNAGLISKYFADKNAYPHYHPREIERFLAVLRDLIAAKVSGKAYLDIPSASHRLRIPTERVVEIILRNRIALAASDPDAVQFPEFQVALEDLKEIIARDHEGTIRPARAAEILGLNIRTIRGLLDQNFLKPKQVTELQTGRKRRYVCAKSMERFRERYISVVELSNQSGRLPGAEAVIRLDQGLKPLPLGTRCRLIFRRDDVL</sequence>
<accession>A0A1G5RFG9</accession>
<protein>
    <submittedName>
        <fullName evidence="2">TniQ protein</fullName>
    </submittedName>
</protein>
<dbReference type="Proteomes" id="UP000198767">
    <property type="component" value="Unassembled WGS sequence"/>
</dbReference>
<gene>
    <name evidence="2" type="ORF">SAMN04488118_11540</name>
</gene>
<dbReference type="InterPro" id="IPR009492">
    <property type="entry name" value="TniQ"/>
</dbReference>
<dbReference type="AlphaFoldDB" id="A0A1G5RFG9"/>
<name>A0A1G5RFG9_9RHOB</name>